<dbReference type="InterPro" id="IPR005330">
    <property type="entry name" value="MHYT_dom"/>
</dbReference>
<dbReference type="Pfam" id="PF03707">
    <property type="entry name" value="MHYT"/>
    <property type="match status" value="1"/>
</dbReference>
<dbReference type="AlphaFoldDB" id="A0A917E7L4"/>
<feature type="transmembrane region" description="Helical" evidence="1">
    <location>
        <begin position="15"/>
        <end position="35"/>
    </location>
</feature>
<dbReference type="InterPro" id="IPR035965">
    <property type="entry name" value="PAS-like_dom_sf"/>
</dbReference>
<feature type="domain" description="EAL" evidence="2">
    <location>
        <begin position="534"/>
        <end position="784"/>
    </location>
</feature>
<keyword evidence="1" id="KW-1133">Transmembrane helix</keyword>
<feature type="transmembrane region" description="Helical" evidence="1">
    <location>
        <begin position="47"/>
        <end position="71"/>
    </location>
</feature>
<feature type="transmembrane region" description="Helical" evidence="1">
    <location>
        <begin position="83"/>
        <end position="105"/>
    </location>
</feature>
<evidence type="ECO:0000313" key="5">
    <source>
        <dbReference type="EMBL" id="GGE08353.1"/>
    </source>
</evidence>
<keyword evidence="1" id="KW-0812">Transmembrane</keyword>
<dbReference type="Pfam" id="PF00563">
    <property type="entry name" value="EAL"/>
    <property type="match status" value="1"/>
</dbReference>
<reference evidence="5" key="2">
    <citation type="submission" date="2020-09" db="EMBL/GenBank/DDBJ databases">
        <authorList>
            <person name="Sun Q."/>
            <person name="Zhou Y."/>
        </authorList>
    </citation>
    <scope>NUCLEOTIDE SEQUENCE</scope>
    <source>
        <strain evidence="5">CGMCC 1.15367</strain>
    </source>
</reference>
<name>A0A917E7L4_9HYPH</name>
<dbReference type="PROSITE" id="PS50924">
    <property type="entry name" value="MHYT"/>
    <property type="match status" value="1"/>
</dbReference>
<dbReference type="PROSITE" id="PS50883">
    <property type="entry name" value="EAL"/>
    <property type="match status" value="1"/>
</dbReference>
<dbReference type="Gene3D" id="3.30.450.20">
    <property type="entry name" value="PAS domain"/>
    <property type="match status" value="1"/>
</dbReference>
<feature type="domain" description="GGDEF" evidence="3">
    <location>
        <begin position="395"/>
        <end position="525"/>
    </location>
</feature>
<dbReference type="Pfam" id="PF00990">
    <property type="entry name" value="GGDEF"/>
    <property type="match status" value="1"/>
</dbReference>
<evidence type="ECO:0000313" key="6">
    <source>
        <dbReference type="Proteomes" id="UP000644699"/>
    </source>
</evidence>
<reference evidence="5" key="1">
    <citation type="journal article" date="2014" name="Int. J. Syst. Evol. Microbiol.">
        <title>Complete genome sequence of Corynebacterium casei LMG S-19264T (=DSM 44701T), isolated from a smear-ripened cheese.</title>
        <authorList>
            <consortium name="US DOE Joint Genome Institute (JGI-PGF)"/>
            <person name="Walter F."/>
            <person name="Albersmeier A."/>
            <person name="Kalinowski J."/>
            <person name="Ruckert C."/>
        </authorList>
    </citation>
    <scope>NUCLEOTIDE SEQUENCE</scope>
    <source>
        <strain evidence="5">CGMCC 1.15367</strain>
    </source>
</reference>
<dbReference type="SUPFAM" id="SSF55785">
    <property type="entry name" value="PYP-like sensor domain (PAS domain)"/>
    <property type="match status" value="1"/>
</dbReference>
<dbReference type="InterPro" id="IPR035919">
    <property type="entry name" value="EAL_sf"/>
</dbReference>
<dbReference type="CDD" id="cd01948">
    <property type="entry name" value="EAL"/>
    <property type="match status" value="1"/>
</dbReference>
<dbReference type="Pfam" id="PF12860">
    <property type="entry name" value="PAS_7"/>
    <property type="match status" value="1"/>
</dbReference>
<keyword evidence="6" id="KW-1185">Reference proteome</keyword>
<protein>
    <submittedName>
        <fullName evidence="5">Bifunctional diguanylate cyclase/phosphodiesterase</fullName>
    </submittedName>
</protein>
<dbReference type="InterPro" id="IPR029787">
    <property type="entry name" value="Nucleotide_cyclase"/>
</dbReference>
<dbReference type="CDD" id="cd01949">
    <property type="entry name" value="GGDEF"/>
    <property type="match status" value="1"/>
</dbReference>
<sequence>METLFTLAVAHSPSFVAGAAVICLTTGWFLASLLTQMEEAWPRRQPYRLVATAMVAGLGVWTTHFVAMLGYRPDVAVEYDPAITFASATIAVLAVGLPLAVSATVSRAGARLVLAGLAGLGIGAMHATGMAALSGCLRTQSLTASLAGCVVGAAFMMLARGLPPRHRSRPVACLLITCAVCGAHFTAISGTTLQSLAGAHRSIPEDLILGLLIAASPGFLFVNTLLSLVALKRFETQEREHAGVLSLALENMSHGLAVFDGSGRLELFNDRYRELCRLGEDRLRAGMSLDALLDAIGAACGWDAAWRARVEAAILARLAAKSVQVADWTAFDGRIILFETRPLRGGGIAYLIDDVTADRQARRQMQQLTLIDPLTGLANRAALQAELEAVVASGAPQALILIDLDRFQNVNNMFGHAVGDQLLIEVAARLRAAAGDDVFIARLGADEMAVLARGAPDECRVFATALAGALSWPFAIGETSFALGCGIGLCHVTEAPGAAELMQRAELALYEAKRKVGDRISAYEPQLQERITARHHLEKDLDRAIERGEFHLAYQPVLSLEDERIIGYEALIRWDHPTRGPVSPAEFVPMAEETGQIVPIGRWVLREACREAATWPDQRHVAVNVSPVQFRSPLLLADITAALAASGLPAQRLEVELTETAMVEDGKAISHALENLRSLGIRVAMDDFGTGYSSLVHIRDFPLDRIKIDRSFVSRALDDPHSLAVLKAITQMGRDMAIATLAEGVETPEQMRMLRDLGCGAVQGYLIGRPERFGATALRGGTYLPAADKTREADERRSA</sequence>
<dbReference type="GO" id="GO:0016020">
    <property type="term" value="C:membrane"/>
    <property type="evidence" value="ECO:0007669"/>
    <property type="project" value="UniProtKB-UniRule"/>
</dbReference>
<keyword evidence="1" id="KW-0472">Membrane</keyword>
<dbReference type="PANTHER" id="PTHR44757:SF2">
    <property type="entry name" value="BIOFILM ARCHITECTURE MAINTENANCE PROTEIN MBAA"/>
    <property type="match status" value="1"/>
</dbReference>
<dbReference type="SMART" id="SM00052">
    <property type="entry name" value="EAL"/>
    <property type="match status" value="1"/>
</dbReference>
<evidence type="ECO:0000259" key="2">
    <source>
        <dbReference type="PROSITE" id="PS50883"/>
    </source>
</evidence>
<feature type="domain" description="MHYT" evidence="4">
    <location>
        <begin position="11"/>
        <end position="194"/>
    </location>
</feature>
<feature type="transmembrane region" description="Helical" evidence="1">
    <location>
        <begin position="171"/>
        <end position="188"/>
    </location>
</feature>
<dbReference type="SUPFAM" id="SSF141868">
    <property type="entry name" value="EAL domain-like"/>
    <property type="match status" value="1"/>
</dbReference>
<dbReference type="PROSITE" id="PS50887">
    <property type="entry name" value="GGDEF"/>
    <property type="match status" value="1"/>
</dbReference>
<dbReference type="SMART" id="SM00267">
    <property type="entry name" value="GGDEF"/>
    <property type="match status" value="1"/>
</dbReference>
<dbReference type="SUPFAM" id="SSF55073">
    <property type="entry name" value="Nucleotide cyclase"/>
    <property type="match status" value="1"/>
</dbReference>
<accession>A0A917E7L4</accession>
<evidence type="ECO:0000259" key="3">
    <source>
        <dbReference type="PROSITE" id="PS50887"/>
    </source>
</evidence>
<dbReference type="InterPro" id="IPR001633">
    <property type="entry name" value="EAL_dom"/>
</dbReference>
<dbReference type="Proteomes" id="UP000644699">
    <property type="component" value="Unassembled WGS sequence"/>
</dbReference>
<dbReference type="Gene3D" id="3.30.70.270">
    <property type="match status" value="1"/>
</dbReference>
<proteinExistence type="predicted"/>
<dbReference type="InterPro" id="IPR043128">
    <property type="entry name" value="Rev_trsase/Diguanyl_cyclase"/>
</dbReference>
<dbReference type="InterPro" id="IPR000160">
    <property type="entry name" value="GGDEF_dom"/>
</dbReference>
<dbReference type="Gene3D" id="3.20.20.450">
    <property type="entry name" value="EAL domain"/>
    <property type="match status" value="1"/>
</dbReference>
<gene>
    <name evidence="5" type="ORF">GCM10011390_29290</name>
</gene>
<dbReference type="RefSeq" id="WP_188909686.1">
    <property type="nucleotide sequence ID" value="NZ_BMIQ01000004.1"/>
</dbReference>
<feature type="transmembrane region" description="Helical" evidence="1">
    <location>
        <begin position="208"/>
        <end position="231"/>
    </location>
</feature>
<dbReference type="EMBL" id="BMIQ01000004">
    <property type="protein sequence ID" value="GGE08353.1"/>
    <property type="molecule type" value="Genomic_DNA"/>
</dbReference>
<organism evidence="5 6">
    <name type="scientific">Aureimonas endophytica</name>
    <dbReference type="NCBI Taxonomy" id="2027858"/>
    <lineage>
        <taxon>Bacteria</taxon>
        <taxon>Pseudomonadati</taxon>
        <taxon>Pseudomonadota</taxon>
        <taxon>Alphaproteobacteria</taxon>
        <taxon>Hyphomicrobiales</taxon>
        <taxon>Aurantimonadaceae</taxon>
        <taxon>Aureimonas</taxon>
    </lineage>
</organism>
<feature type="transmembrane region" description="Helical" evidence="1">
    <location>
        <begin position="139"/>
        <end position="159"/>
    </location>
</feature>
<feature type="transmembrane region" description="Helical" evidence="1">
    <location>
        <begin position="112"/>
        <end position="133"/>
    </location>
</feature>
<comment type="caution">
    <text evidence="5">The sequence shown here is derived from an EMBL/GenBank/DDBJ whole genome shotgun (WGS) entry which is preliminary data.</text>
</comment>
<dbReference type="PANTHER" id="PTHR44757">
    <property type="entry name" value="DIGUANYLATE CYCLASE DGCP"/>
    <property type="match status" value="1"/>
</dbReference>
<dbReference type="InterPro" id="IPR052155">
    <property type="entry name" value="Biofilm_reg_signaling"/>
</dbReference>
<dbReference type="NCBIfam" id="TIGR00254">
    <property type="entry name" value="GGDEF"/>
    <property type="match status" value="1"/>
</dbReference>
<evidence type="ECO:0000256" key="1">
    <source>
        <dbReference type="PROSITE-ProRule" id="PRU00244"/>
    </source>
</evidence>
<evidence type="ECO:0000259" key="4">
    <source>
        <dbReference type="PROSITE" id="PS50924"/>
    </source>
</evidence>